<evidence type="ECO:0000313" key="1">
    <source>
        <dbReference type="EMBL" id="GIM93025.1"/>
    </source>
</evidence>
<sequence>MRKQVNVEEVFVLTRRRACLDHIQLSIVRPPFVIEAQLTTVPGVLKLSEAAPRRVAVVRDLLGERSRCSGPGR</sequence>
<dbReference type="Proteomes" id="UP000677082">
    <property type="component" value="Unassembled WGS sequence"/>
</dbReference>
<dbReference type="AlphaFoldDB" id="A0A919TEP0"/>
<comment type="caution">
    <text evidence="1">The sequence shown here is derived from an EMBL/GenBank/DDBJ whole genome shotgun (WGS) entry which is preliminary data.</text>
</comment>
<name>A0A919TEP0_9ACTN</name>
<reference evidence="1 2" key="1">
    <citation type="submission" date="2021-03" db="EMBL/GenBank/DDBJ databases">
        <title>Whole genome shotgun sequence of Actinoplanes toevensis NBRC 105298.</title>
        <authorList>
            <person name="Komaki H."/>
            <person name="Tamura T."/>
        </authorList>
    </citation>
    <scope>NUCLEOTIDE SEQUENCE [LARGE SCALE GENOMIC DNA]</scope>
    <source>
        <strain evidence="1 2">NBRC 105298</strain>
    </source>
</reference>
<keyword evidence="2" id="KW-1185">Reference proteome</keyword>
<accession>A0A919TEP0</accession>
<dbReference type="EMBL" id="BOQN01000062">
    <property type="protein sequence ID" value="GIM93025.1"/>
    <property type="molecule type" value="Genomic_DNA"/>
</dbReference>
<evidence type="ECO:0000313" key="2">
    <source>
        <dbReference type="Proteomes" id="UP000677082"/>
    </source>
</evidence>
<gene>
    <name evidence="1" type="ORF">Ato02nite_048180</name>
</gene>
<proteinExistence type="predicted"/>
<protein>
    <submittedName>
        <fullName evidence="1">Uncharacterized protein</fullName>
    </submittedName>
</protein>
<organism evidence="1 2">
    <name type="scientific">Paractinoplanes toevensis</name>
    <dbReference type="NCBI Taxonomy" id="571911"/>
    <lineage>
        <taxon>Bacteria</taxon>
        <taxon>Bacillati</taxon>
        <taxon>Actinomycetota</taxon>
        <taxon>Actinomycetes</taxon>
        <taxon>Micromonosporales</taxon>
        <taxon>Micromonosporaceae</taxon>
        <taxon>Paractinoplanes</taxon>
    </lineage>
</organism>